<reference evidence="3" key="1">
    <citation type="journal article" date="2019" name="Int. J. Syst. Evol. Microbiol.">
        <title>The Global Catalogue of Microorganisms (GCM) 10K type strain sequencing project: providing services to taxonomists for standard genome sequencing and annotation.</title>
        <authorList>
            <consortium name="The Broad Institute Genomics Platform"/>
            <consortium name="The Broad Institute Genome Sequencing Center for Infectious Disease"/>
            <person name="Wu L."/>
            <person name="Ma J."/>
        </authorList>
    </citation>
    <scope>NUCLEOTIDE SEQUENCE [LARGE SCALE GENOMIC DNA]</scope>
    <source>
        <strain evidence="3">CGMCC 4.1467</strain>
    </source>
</reference>
<proteinExistence type="predicted"/>
<dbReference type="InterPro" id="IPR002645">
    <property type="entry name" value="STAS_dom"/>
</dbReference>
<evidence type="ECO:0000259" key="1">
    <source>
        <dbReference type="PROSITE" id="PS50801"/>
    </source>
</evidence>
<dbReference type="SUPFAM" id="SSF52091">
    <property type="entry name" value="SpoIIaa-like"/>
    <property type="match status" value="1"/>
</dbReference>
<keyword evidence="3" id="KW-1185">Reference proteome</keyword>
<dbReference type="RefSeq" id="WP_379708916.1">
    <property type="nucleotide sequence ID" value="NZ_JBHTBS010000001.1"/>
</dbReference>
<dbReference type="PROSITE" id="PS50801">
    <property type="entry name" value="STAS"/>
    <property type="match status" value="1"/>
</dbReference>
<comment type="caution">
    <text evidence="2">The sequence shown here is derived from an EMBL/GenBank/DDBJ whole genome shotgun (WGS) entry which is preliminary data.</text>
</comment>
<dbReference type="EMBL" id="JBHTBS010000001">
    <property type="protein sequence ID" value="MFC7336119.1"/>
    <property type="molecule type" value="Genomic_DNA"/>
</dbReference>
<accession>A0ABW2L1A8</accession>
<dbReference type="Pfam" id="PF01740">
    <property type="entry name" value="STAS"/>
    <property type="match status" value="1"/>
</dbReference>
<dbReference type="Proteomes" id="UP001596472">
    <property type="component" value="Unassembled WGS sequence"/>
</dbReference>
<name>A0ABW2L1A8_9BACT</name>
<dbReference type="CDD" id="cd07043">
    <property type="entry name" value="STAS_anti-anti-sigma_factors"/>
    <property type="match status" value="1"/>
</dbReference>
<dbReference type="Gene3D" id="3.30.750.24">
    <property type="entry name" value="STAS domain"/>
    <property type="match status" value="1"/>
</dbReference>
<evidence type="ECO:0000313" key="2">
    <source>
        <dbReference type="EMBL" id="MFC7336119.1"/>
    </source>
</evidence>
<protein>
    <submittedName>
        <fullName evidence="2">STAS domain-containing protein</fullName>
    </submittedName>
</protein>
<feature type="domain" description="STAS" evidence="1">
    <location>
        <begin position="18"/>
        <end position="97"/>
    </location>
</feature>
<sequence length="176" mass="19326">MSQEIAISFGTFDEFTWIRCEGKGSFLQSPALKECAEKHRNKGETHFVIDLEACTGMDSTFMGFLAGLASRVGKDGGAVMIASPGEKNRRSLEGLGLDCLLDIAPDDASWVGKEEEIRGKLTPFRLNRLPDIKDRAQHVLESHQTLAATSDDNAKRFATVLQVLEQDAAKHSDKES</sequence>
<organism evidence="2 3">
    <name type="scientific">Haloferula chungangensis</name>
    <dbReference type="NCBI Taxonomy" id="1048331"/>
    <lineage>
        <taxon>Bacteria</taxon>
        <taxon>Pseudomonadati</taxon>
        <taxon>Verrucomicrobiota</taxon>
        <taxon>Verrucomicrobiia</taxon>
        <taxon>Verrucomicrobiales</taxon>
        <taxon>Verrucomicrobiaceae</taxon>
        <taxon>Haloferula</taxon>
    </lineage>
</organism>
<dbReference type="InterPro" id="IPR036513">
    <property type="entry name" value="STAS_dom_sf"/>
</dbReference>
<gene>
    <name evidence="2" type="ORF">ACFQY0_02930</name>
</gene>
<evidence type="ECO:0000313" key="3">
    <source>
        <dbReference type="Proteomes" id="UP001596472"/>
    </source>
</evidence>